<keyword evidence="2" id="KW-1185">Reference proteome</keyword>
<sequence>MSSNGRYENYTYEGPPLYAASQQADYALLQSIGQPLAVEVRKRKADEQQSSDCSCGSSPECWARGRQPKATRENGEPSADVCDSDKSMRHI</sequence>
<proteinExistence type="predicted"/>
<organism evidence="1 2">
    <name type="scientific">Hyalomma asiaticum</name>
    <name type="common">Tick</name>
    <dbReference type="NCBI Taxonomy" id="266040"/>
    <lineage>
        <taxon>Eukaryota</taxon>
        <taxon>Metazoa</taxon>
        <taxon>Ecdysozoa</taxon>
        <taxon>Arthropoda</taxon>
        <taxon>Chelicerata</taxon>
        <taxon>Arachnida</taxon>
        <taxon>Acari</taxon>
        <taxon>Parasitiformes</taxon>
        <taxon>Ixodida</taxon>
        <taxon>Ixodoidea</taxon>
        <taxon>Ixodidae</taxon>
        <taxon>Hyalomminae</taxon>
        <taxon>Hyalomma</taxon>
    </lineage>
</organism>
<accession>A0ACB7TFR1</accession>
<name>A0ACB7TFR1_HYAAI</name>
<evidence type="ECO:0000313" key="1">
    <source>
        <dbReference type="EMBL" id="KAH6944212.1"/>
    </source>
</evidence>
<gene>
    <name evidence="1" type="ORF">HPB50_002342</name>
</gene>
<protein>
    <submittedName>
        <fullName evidence="1">Uncharacterized protein</fullName>
    </submittedName>
</protein>
<comment type="caution">
    <text evidence="1">The sequence shown here is derived from an EMBL/GenBank/DDBJ whole genome shotgun (WGS) entry which is preliminary data.</text>
</comment>
<dbReference type="Proteomes" id="UP000821845">
    <property type="component" value="Chromosome 1"/>
</dbReference>
<evidence type="ECO:0000313" key="2">
    <source>
        <dbReference type="Proteomes" id="UP000821845"/>
    </source>
</evidence>
<reference evidence="1" key="1">
    <citation type="submission" date="2020-05" db="EMBL/GenBank/DDBJ databases">
        <title>Large-scale comparative analyses of tick genomes elucidate their genetic diversity and vector capacities.</title>
        <authorList>
            <person name="Jia N."/>
            <person name="Wang J."/>
            <person name="Shi W."/>
            <person name="Du L."/>
            <person name="Sun Y."/>
            <person name="Zhan W."/>
            <person name="Jiang J."/>
            <person name="Wang Q."/>
            <person name="Zhang B."/>
            <person name="Ji P."/>
            <person name="Sakyi L.B."/>
            <person name="Cui X."/>
            <person name="Yuan T."/>
            <person name="Jiang B."/>
            <person name="Yang W."/>
            <person name="Lam T.T.-Y."/>
            <person name="Chang Q."/>
            <person name="Ding S."/>
            <person name="Wang X."/>
            <person name="Zhu J."/>
            <person name="Ruan X."/>
            <person name="Zhao L."/>
            <person name="Wei J."/>
            <person name="Que T."/>
            <person name="Du C."/>
            <person name="Cheng J."/>
            <person name="Dai P."/>
            <person name="Han X."/>
            <person name="Huang E."/>
            <person name="Gao Y."/>
            <person name="Liu J."/>
            <person name="Shao H."/>
            <person name="Ye R."/>
            <person name="Li L."/>
            <person name="Wei W."/>
            <person name="Wang X."/>
            <person name="Wang C."/>
            <person name="Yang T."/>
            <person name="Huo Q."/>
            <person name="Li W."/>
            <person name="Guo W."/>
            <person name="Chen H."/>
            <person name="Zhou L."/>
            <person name="Ni X."/>
            <person name="Tian J."/>
            <person name="Zhou Y."/>
            <person name="Sheng Y."/>
            <person name="Liu T."/>
            <person name="Pan Y."/>
            <person name="Xia L."/>
            <person name="Li J."/>
            <person name="Zhao F."/>
            <person name="Cao W."/>
        </authorList>
    </citation>
    <scope>NUCLEOTIDE SEQUENCE</scope>
    <source>
        <strain evidence="1">Hyas-2018</strain>
    </source>
</reference>
<dbReference type="EMBL" id="CM023481">
    <property type="protein sequence ID" value="KAH6944212.1"/>
    <property type="molecule type" value="Genomic_DNA"/>
</dbReference>